<dbReference type="EMBL" id="JAQJZL010000015">
    <property type="protein sequence ID" value="KAJ6027590.1"/>
    <property type="molecule type" value="Genomic_DNA"/>
</dbReference>
<dbReference type="AlphaFoldDB" id="A0AAD6I2C1"/>
<evidence type="ECO:0000259" key="3">
    <source>
        <dbReference type="Pfam" id="PF25426"/>
    </source>
</evidence>
<evidence type="ECO:0000313" key="5">
    <source>
        <dbReference type="Proteomes" id="UP001219568"/>
    </source>
</evidence>
<keyword evidence="2" id="KW-0067">ATP-binding</keyword>
<name>A0AAD6I2C1_PENCN</name>
<organism evidence="4 5">
    <name type="scientific">Penicillium canescens</name>
    <dbReference type="NCBI Taxonomy" id="5083"/>
    <lineage>
        <taxon>Eukaryota</taxon>
        <taxon>Fungi</taxon>
        <taxon>Dikarya</taxon>
        <taxon>Ascomycota</taxon>
        <taxon>Pezizomycotina</taxon>
        <taxon>Eurotiomycetes</taxon>
        <taxon>Eurotiomycetidae</taxon>
        <taxon>Eurotiales</taxon>
        <taxon>Aspergillaceae</taxon>
        <taxon>Penicillium</taxon>
    </lineage>
</organism>
<gene>
    <name evidence="4" type="ORF">N7460_012407</name>
</gene>
<evidence type="ECO:0000256" key="1">
    <source>
        <dbReference type="ARBA" id="ARBA00022741"/>
    </source>
</evidence>
<protein>
    <recommendedName>
        <fullName evidence="3">Mitochondrial chaperone BCS1-like ATPase lid domain-containing protein</fullName>
    </recommendedName>
</protein>
<reference evidence="4" key="1">
    <citation type="journal article" date="2023" name="IMA Fungus">
        <title>Comparative genomic study of the Penicillium genus elucidates a diverse pangenome and 15 lateral gene transfer events.</title>
        <authorList>
            <person name="Petersen C."/>
            <person name="Sorensen T."/>
            <person name="Nielsen M.R."/>
            <person name="Sondergaard T.E."/>
            <person name="Sorensen J.L."/>
            <person name="Fitzpatrick D.A."/>
            <person name="Frisvad J.C."/>
            <person name="Nielsen K.L."/>
        </authorList>
    </citation>
    <scope>NUCLEOTIDE SEQUENCE</scope>
    <source>
        <strain evidence="4">IBT 15450</strain>
    </source>
</reference>
<feature type="domain" description="Mitochondrial chaperone BCS1-like ATPase lid" evidence="3">
    <location>
        <begin position="11"/>
        <end position="54"/>
    </location>
</feature>
<dbReference type="Proteomes" id="UP001219568">
    <property type="component" value="Unassembled WGS sequence"/>
</dbReference>
<dbReference type="InterPro" id="IPR057495">
    <property type="entry name" value="AAA_lid_BCS1"/>
</dbReference>
<sequence length="112" mass="12818">MENQSARAIETQTIQGLSIEFAELVPANQFTAAEIQSYLLGFKDKPDVAVQRAAKWLQDVIYADMNLDDCIEGKQYHDVVGGYQRLDVFQLQVNRSRKDPVLFKEEESCFQD</sequence>
<keyword evidence="5" id="KW-1185">Reference proteome</keyword>
<proteinExistence type="predicted"/>
<reference evidence="4" key="2">
    <citation type="submission" date="2023-01" db="EMBL/GenBank/DDBJ databases">
        <authorList>
            <person name="Petersen C."/>
        </authorList>
    </citation>
    <scope>NUCLEOTIDE SEQUENCE</scope>
    <source>
        <strain evidence="4">IBT 15450</strain>
    </source>
</reference>
<evidence type="ECO:0000256" key="2">
    <source>
        <dbReference type="ARBA" id="ARBA00022840"/>
    </source>
</evidence>
<accession>A0AAD6I2C1</accession>
<dbReference type="GO" id="GO:0005524">
    <property type="term" value="F:ATP binding"/>
    <property type="evidence" value="ECO:0007669"/>
    <property type="project" value="UniProtKB-KW"/>
</dbReference>
<dbReference type="Pfam" id="PF25426">
    <property type="entry name" value="AAA_lid_BCS1"/>
    <property type="match status" value="1"/>
</dbReference>
<comment type="caution">
    <text evidence="4">The sequence shown here is derived from an EMBL/GenBank/DDBJ whole genome shotgun (WGS) entry which is preliminary data.</text>
</comment>
<evidence type="ECO:0000313" key="4">
    <source>
        <dbReference type="EMBL" id="KAJ6027590.1"/>
    </source>
</evidence>
<keyword evidence="1" id="KW-0547">Nucleotide-binding</keyword>